<organism evidence="1 2">
    <name type="scientific">Nitratiruptor tergarcus DSM 16512</name>
    <dbReference type="NCBI Taxonomy" id="1069081"/>
    <lineage>
        <taxon>Bacteria</taxon>
        <taxon>Pseudomonadati</taxon>
        <taxon>Campylobacterota</taxon>
        <taxon>Epsilonproteobacteria</taxon>
        <taxon>Nautiliales</taxon>
        <taxon>Nitratiruptoraceae</taxon>
        <taxon>Nitratiruptor</taxon>
    </lineage>
</organism>
<dbReference type="STRING" id="1069081.SAMN05660197_0683"/>
<name>A0A1W1WS89_9BACT</name>
<gene>
    <name evidence="1" type="ORF">SAMN05660197_0683</name>
</gene>
<keyword evidence="2" id="KW-1185">Reference proteome</keyword>
<sequence>MKVADVAQYAIMTSTRQTKEQIAMNLLKKSIEQTKQMMEELAQKSLQPPKNEKGTLSLYA</sequence>
<evidence type="ECO:0000313" key="2">
    <source>
        <dbReference type="Proteomes" id="UP000192602"/>
    </source>
</evidence>
<dbReference type="Proteomes" id="UP000192602">
    <property type="component" value="Unassembled WGS sequence"/>
</dbReference>
<protein>
    <submittedName>
        <fullName evidence="1">Uncharacterized protein</fullName>
    </submittedName>
</protein>
<dbReference type="RefSeq" id="WP_084275157.1">
    <property type="nucleotide sequence ID" value="NZ_AP026671.1"/>
</dbReference>
<dbReference type="AlphaFoldDB" id="A0A1W1WS89"/>
<reference evidence="2" key="1">
    <citation type="submission" date="2017-04" db="EMBL/GenBank/DDBJ databases">
        <authorList>
            <person name="Varghese N."/>
            <person name="Submissions S."/>
        </authorList>
    </citation>
    <scope>NUCLEOTIDE SEQUENCE [LARGE SCALE GENOMIC DNA]</scope>
    <source>
        <strain evidence="2">DSM 16512</strain>
    </source>
</reference>
<accession>A0A1W1WS89</accession>
<dbReference type="EMBL" id="FWWZ01000001">
    <property type="protein sequence ID" value="SMC08900.1"/>
    <property type="molecule type" value="Genomic_DNA"/>
</dbReference>
<proteinExistence type="predicted"/>
<evidence type="ECO:0000313" key="1">
    <source>
        <dbReference type="EMBL" id="SMC08900.1"/>
    </source>
</evidence>